<organism evidence="2 3">
    <name type="scientific">Methylocapsa palsarum</name>
    <dbReference type="NCBI Taxonomy" id="1612308"/>
    <lineage>
        <taxon>Bacteria</taxon>
        <taxon>Pseudomonadati</taxon>
        <taxon>Pseudomonadota</taxon>
        <taxon>Alphaproteobacteria</taxon>
        <taxon>Hyphomicrobiales</taxon>
        <taxon>Beijerinckiaceae</taxon>
        <taxon>Methylocapsa</taxon>
    </lineage>
</organism>
<dbReference type="PANTHER" id="PTHR24567:SF74">
    <property type="entry name" value="HTH-TYPE TRANSCRIPTIONAL REGULATOR ARCR"/>
    <property type="match status" value="1"/>
</dbReference>
<dbReference type="RefSeq" id="WP_175492573.1">
    <property type="nucleotide sequence ID" value="NZ_FOSN01000008.1"/>
</dbReference>
<dbReference type="InterPro" id="IPR014710">
    <property type="entry name" value="RmlC-like_jellyroll"/>
</dbReference>
<dbReference type="STRING" id="1612308.SAMN05444581_108188"/>
<dbReference type="EMBL" id="FOSN01000008">
    <property type="protein sequence ID" value="SFK48237.1"/>
    <property type="molecule type" value="Genomic_DNA"/>
</dbReference>
<dbReference type="InterPro" id="IPR000595">
    <property type="entry name" value="cNMP-bd_dom"/>
</dbReference>
<keyword evidence="3" id="KW-1185">Reference proteome</keyword>
<dbReference type="GO" id="GO:0005829">
    <property type="term" value="C:cytosol"/>
    <property type="evidence" value="ECO:0007669"/>
    <property type="project" value="TreeGrafter"/>
</dbReference>
<dbReference type="AlphaFoldDB" id="A0A1I3ZWF7"/>
<dbReference type="InterPro" id="IPR050397">
    <property type="entry name" value="Env_Response_Regulators"/>
</dbReference>
<name>A0A1I3ZWF7_9HYPH</name>
<dbReference type="Gene3D" id="2.60.120.10">
    <property type="entry name" value="Jelly Rolls"/>
    <property type="match status" value="1"/>
</dbReference>
<dbReference type="GO" id="GO:0003700">
    <property type="term" value="F:DNA-binding transcription factor activity"/>
    <property type="evidence" value="ECO:0007669"/>
    <property type="project" value="TreeGrafter"/>
</dbReference>
<dbReference type="SMART" id="SM00100">
    <property type="entry name" value="cNMP"/>
    <property type="match status" value="1"/>
</dbReference>
<gene>
    <name evidence="2" type="ORF">SAMN05444581_108188</name>
</gene>
<sequence>MISESAVAGFRKGGLSAERSEALALPHWNDEDWTQLFRFTTTRKIAAGDALIRRGEPDRTLYFVLQGGLEVITHSEDGLTMGRAALVGPGSALGELAFFDGGPRSASAWAVDDCQVAAMTPDLYSAFEHSAPSLARELLFALGRILAIRLRKSNKKFGV</sequence>
<reference evidence="2 3" key="1">
    <citation type="submission" date="2016-10" db="EMBL/GenBank/DDBJ databases">
        <authorList>
            <person name="de Groot N.N."/>
        </authorList>
    </citation>
    <scope>NUCLEOTIDE SEQUENCE [LARGE SCALE GENOMIC DNA]</scope>
    <source>
        <strain evidence="2 3">NE2</strain>
    </source>
</reference>
<proteinExistence type="predicted"/>
<evidence type="ECO:0000313" key="3">
    <source>
        <dbReference type="Proteomes" id="UP000198755"/>
    </source>
</evidence>
<feature type="domain" description="Cyclic nucleotide-binding" evidence="1">
    <location>
        <begin position="24"/>
        <end position="119"/>
    </location>
</feature>
<dbReference type="PROSITE" id="PS50042">
    <property type="entry name" value="CNMP_BINDING_3"/>
    <property type="match status" value="1"/>
</dbReference>
<dbReference type="Pfam" id="PF00027">
    <property type="entry name" value="cNMP_binding"/>
    <property type="match status" value="1"/>
</dbReference>
<dbReference type="PANTHER" id="PTHR24567">
    <property type="entry name" value="CRP FAMILY TRANSCRIPTIONAL REGULATORY PROTEIN"/>
    <property type="match status" value="1"/>
</dbReference>
<dbReference type="SUPFAM" id="SSF51206">
    <property type="entry name" value="cAMP-binding domain-like"/>
    <property type="match status" value="1"/>
</dbReference>
<protein>
    <submittedName>
        <fullName evidence="2">Sulfate permease, SulP family</fullName>
    </submittedName>
</protein>
<dbReference type="InterPro" id="IPR018490">
    <property type="entry name" value="cNMP-bd_dom_sf"/>
</dbReference>
<evidence type="ECO:0000259" key="1">
    <source>
        <dbReference type="PROSITE" id="PS50042"/>
    </source>
</evidence>
<dbReference type="Proteomes" id="UP000198755">
    <property type="component" value="Unassembled WGS sequence"/>
</dbReference>
<dbReference type="CDD" id="cd00038">
    <property type="entry name" value="CAP_ED"/>
    <property type="match status" value="1"/>
</dbReference>
<evidence type="ECO:0000313" key="2">
    <source>
        <dbReference type="EMBL" id="SFK48237.1"/>
    </source>
</evidence>
<accession>A0A1I3ZWF7</accession>